<name>A0A6A6DID4_9PEZI</name>
<dbReference type="Proteomes" id="UP000800200">
    <property type="component" value="Unassembled WGS sequence"/>
</dbReference>
<keyword evidence="1" id="KW-0472">Membrane</keyword>
<keyword evidence="1" id="KW-0812">Transmembrane</keyword>
<accession>A0A6A6DID4</accession>
<gene>
    <name evidence="2" type="ORF">K469DRAFT_799534</name>
</gene>
<protein>
    <submittedName>
        <fullName evidence="2">Uncharacterized protein</fullName>
    </submittedName>
</protein>
<evidence type="ECO:0000256" key="1">
    <source>
        <dbReference type="SAM" id="Phobius"/>
    </source>
</evidence>
<keyword evidence="3" id="KW-1185">Reference proteome</keyword>
<proteinExistence type="predicted"/>
<organism evidence="2 3">
    <name type="scientific">Zopfia rhizophila CBS 207.26</name>
    <dbReference type="NCBI Taxonomy" id="1314779"/>
    <lineage>
        <taxon>Eukaryota</taxon>
        <taxon>Fungi</taxon>
        <taxon>Dikarya</taxon>
        <taxon>Ascomycota</taxon>
        <taxon>Pezizomycotina</taxon>
        <taxon>Dothideomycetes</taxon>
        <taxon>Dothideomycetes incertae sedis</taxon>
        <taxon>Zopfiaceae</taxon>
        <taxon>Zopfia</taxon>
    </lineage>
</organism>
<dbReference type="AlphaFoldDB" id="A0A6A6DID4"/>
<dbReference type="OrthoDB" id="10017208at2759"/>
<feature type="transmembrane region" description="Helical" evidence="1">
    <location>
        <begin position="20"/>
        <end position="41"/>
    </location>
</feature>
<reference evidence="2" key="1">
    <citation type="journal article" date="2020" name="Stud. Mycol.">
        <title>101 Dothideomycetes genomes: a test case for predicting lifestyles and emergence of pathogens.</title>
        <authorList>
            <person name="Haridas S."/>
            <person name="Albert R."/>
            <person name="Binder M."/>
            <person name="Bloem J."/>
            <person name="Labutti K."/>
            <person name="Salamov A."/>
            <person name="Andreopoulos B."/>
            <person name="Baker S."/>
            <person name="Barry K."/>
            <person name="Bills G."/>
            <person name="Bluhm B."/>
            <person name="Cannon C."/>
            <person name="Castanera R."/>
            <person name="Culley D."/>
            <person name="Daum C."/>
            <person name="Ezra D."/>
            <person name="Gonzalez J."/>
            <person name="Henrissat B."/>
            <person name="Kuo A."/>
            <person name="Liang C."/>
            <person name="Lipzen A."/>
            <person name="Lutzoni F."/>
            <person name="Magnuson J."/>
            <person name="Mondo S."/>
            <person name="Nolan M."/>
            <person name="Ohm R."/>
            <person name="Pangilinan J."/>
            <person name="Park H.-J."/>
            <person name="Ramirez L."/>
            <person name="Alfaro M."/>
            <person name="Sun H."/>
            <person name="Tritt A."/>
            <person name="Yoshinaga Y."/>
            <person name="Zwiers L.-H."/>
            <person name="Turgeon B."/>
            <person name="Goodwin S."/>
            <person name="Spatafora J."/>
            <person name="Crous P."/>
            <person name="Grigoriev I."/>
        </authorList>
    </citation>
    <scope>NUCLEOTIDE SEQUENCE</scope>
    <source>
        <strain evidence="2">CBS 207.26</strain>
    </source>
</reference>
<evidence type="ECO:0000313" key="2">
    <source>
        <dbReference type="EMBL" id="KAF2179257.1"/>
    </source>
</evidence>
<keyword evidence="1" id="KW-1133">Transmembrane helix</keyword>
<dbReference type="EMBL" id="ML994668">
    <property type="protein sequence ID" value="KAF2179257.1"/>
    <property type="molecule type" value="Genomic_DNA"/>
</dbReference>
<sequence length="108" mass="11740">MFHPGEYSIGILNPVGAAWGFIMFGTLGVAVGIFCCCIPTLPPVLRRWWDEWWSPGMGSKVMRRFCCRSSTSNLNEQTWAGGSVGGSNAFVALEDNSSERSGTSVLMT</sequence>
<evidence type="ECO:0000313" key="3">
    <source>
        <dbReference type="Proteomes" id="UP000800200"/>
    </source>
</evidence>